<gene>
    <name evidence="2" type="ORF">FC59_GL000228</name>
</gene>
<comment type="caution">
    <text evidence="2">The sequence shown here is derived from an EMBL/GenBank/DDBJ whole genome shotgun (WGS) entry which is preliminary data.</text>
</comment>
<dbReference type="InterPro" id="IPR057238">
    <property type="entry name" value="DUF7916"/>
</dbReference>
<protein>
    <submittedName>
        <fullName evidence="2">PEP phosphonomutase family protein</fullName>
    </submittedName>
</protein>
<proteinExistence type="predicted"/>
<evidence type="ECO:0000259" key="1">
    <source>
        <dbReference type="Pfam" id="PF25509"/>
    </source>
</evidence>
<dbReference type="PATRIC" id="fig|1423767.3.peg.238"/>
<reference evidence="2 3" key="1">
    <citation type="journal article" date="2015" name="Genome Announc.">
        <title>Expanding the biotechnology potential of lactobacilli through comparative genomics of 213 strains and associated genera.</title>
        <authorList>
            <person name="Sun Z."/>
            <person name="Harris H.M."/>
            <person name="McCann A."/>
            <person name="Guo C."/>
            <person name="Argimon S."/>
            <person name="Zhang W."/>
            <person name="Yang X."/>
            <person name="Jeffery I.B."/>
            <person name="Cooney J.C."/>
            <person name="Kagawa T.F."/>
            <person name="Liu W."/>
            <person name="Song Y."/>
            <person name="Salvetti E."/>
            <person name="Wrobel A."/>
            <person name="Rasinkangas P."/>
            <person name="Parkhill J."/>
            <person name="Rea M.C."/>
            <person name="O'Sullivan O."/>
            <person name="Ritari J."/>
            <person name="Douillard F.P."/>
            <person name="Paul Ross R."/>
            <person name="Yang R."/>
            <person name="Briner A.E."/>
            <person name="Felis G.E."/>
            <person name="de Vos W.M."/>
            <person name="Barrangou R."/>
            <person name="Klaenhammer T.R."/>
            <person name="Caufield P.W."/>
            <person name="Cui Y."/>
            <person name="Zhang H."/>
            <person name="O'Toole P.W."/>
        </authorList>
    </citation>
    <scope>NUCLEOTIDE SEQUENCE [LARGE SCALE GENOMIC DNA]</scope>
    <source>
        <strain evidence="2 3">DSM 16761</strain>
    </source>
</reference>
<name>A0A0R1VI48_9LACO</name>
<accession>A0A0R1VI48</accession>
<organism evidence="2 3">
    <name type="scientific">Lactobacillus kitasatonis DSM 16761 = JCM 1039</name>
    <dbReference type="NCBI Taxonomy" id="1423767"/>
    <lineage>
        <taxon>Bacteria</taxon>
        <taxon>Bacillati</taxon>
        <taxon>Bacillota</taxon>
        <taxon>Bacilli</taxon>
        <taxon>Lactobacillales</taxon>
        <taxon>Lactobacillaceae</taxon>
        <taxon>Lactobacillus</taxon>
    </lineage>
</organism>
<evidence type="ECO:0000313" key="2">
    <source>
        <dbReference type="EMBL" id="KRM05169.1"/>
    </source>
</evidence>
<feature type="domain" description="DUF7916" evidence="1">
    <location>
        <begin position="6"/>
        <end position="299"/>
    </location>
</feature>
<dbReference type="InterPro" id="IPR011060">
    <property type="entry name" value="RibuloseP-bd_barrel"/>
</dbReference>
<dbReference type="OrthoDB" id="5581965at2"/>
<dbReference type="Pfam" id="PF25509">
    <property type="entry name" value="DUF7916"/>
    <property type="match status" value="1"/>
</dbReference>
<dbReference type="AlphaFoldDB" id="A0A0R1VI48"/>
<dbReference type="RefSeq" id="WP_056938184.1">
    <property type="nucleotide sequence ID" value="NZ_AZFU01000014.1"/>
</dbReference>
<dbReference type="Proteomes" id="UP000051307">
    <property type="component" value="Unassembled WGS sequence"/>
</dbReference>
<dbReference type="eggNOG" id="COG0826">
    <property type="taxonomic scope" value="Bacteria"/>
</dbReference>
<sequence length="299" mass="32115">MVTRLISANSSELLKMNGDELKQSIKASEGRTVLSENVVIQPAIDGLTMSEIAAAFGADLILLNLFDVFEPKVSGLDVKYAQDTVKRLKELTGRPIGVNLEPVDPDAKMESTKFELPKGRIATAESMRRAEELGFNFVCFTGNPGSGVTNKMIVQAVKTAKENFSGMIIAGKMHGAGVDEPVADEESVKAMIDAGADVILVPAVGTVPGFTSDELIKIVKIVHQHDGLVMSTIGTSQESSGRDVIREIALKNKTCGVDIQHIGDAAWGVLPPTETIFELSKTIRGLNHTISRMARSINR</sequence>
<dbReference type="SUPFAM" id="SSF51366">
    <property type="entry name" value="Ribulose-phoshate binding barrel"/>
    <property type="match status" value="1"/>
</dbReference>
<dbReference type="EMBL" id="AZFU01000014">
    <property type="protein sequence ID" value="KRM05169.1"/>
    <property type="molecule type" value="Genomic_DNA"/>
</dbReference>
<evidence type="ECO:0000313" key="3">
    <source>
        <dbReference type="Proteomes" id="UP000051307"/>
    </source>
</evidence>